<protein>
    <submittedName>
        <fullName evidence="1">Uncharacterized protein</fullName>
    </submittedName>
</protein>
<comment type="caution">
    <text evidence="1">The sequence shown here is derived from an EMBL/GenBank/DDBJ whole genome shotgun (WGS) entry which is preliminary data.</text>
</comment>
<name>A0ABS8WM73_DATST</name>
<sequence>MIKGKTTPEPLPFLSRRYGDLEAAIALQPSPQLQAVGEIHSTPDYASLLSSEITNQHSGQNLAITKLKPIEIIHGEPTIKFTMEEIQQFVVEEGDEGIIRREERWRWPEKNTVQIGDTSIDKRHGLQVKNSSSDFEEGRVKNLLKDKDKATEHKIEGEWTAMIRKKADGIKIGLPINKSPKVTQ</sequence>
<proteinExistence type="predicted"/>
<gene>
    <name evidence="1" type="ORF">HAX54_049049</name>
</gene>
<dbReference type="EMBL" id="JACEIK010008233">
    <property type="protein sequence ID" value="MCE3051181.1"/>
    <property type="molecule type" value="Genomic_DNA"/>
</dbReference>
<organism evidence="1 2">
    <name type="scientific">Datura stramonium</name>
    <name type="common">Jimsonweed</name>
    <name type="synonym">Common thornapple</name>
    <dbReference type="NCBI Taxonomy" id="4076"/>
    <lineage>
        <taxon>Eukaryota</taxon>
        <taxon>Viridiplantae</taxon>
        <taxon>Streptophyta</taxon>
        <taxon>Embryophyta</taxon>
        <taxon>Tracheophyta</taxon>
        <taxon>Spermatophyta</taxon>
        <taxon>Magnoliopsida</taxon>
        <taxon>eudicotyledons</taxon>
        <taxon>Gunneridae</taxon>
        <taxon>Pentapetalae</taxon>
        <taxon>asterids</taxon>
        <taxon>lamiids</taxon>
        <taxon>Solanales</taxon>
        <taxon>Solanaceae</taxon>
        <taxon>Solanoideae</taxon>
        <taxon>Datureae</taxon>
        <taxon>Datura</taxon>
    </lineage>
</organism>
<accession>A0ABS8WM73</accession>
<dbReference type="Proteomes" id="UP000823775">
    <property type="component" value="Unassembled WGS sequence"/>
</dbReference>
<evidence type="ECO:0000313" key="1">
    <source>
        <dbReference type="EMBL" id="MCE3051181.1"/>
    </source>
</evidence>
<reference evidence="1 2" key="1">
    <citation type="journal article" date="2021" name="BMC Genomics">
        <title>Datura genome reveals duplications of psychoactive alkaloid biosynthetic genes and high mutation rate following tissue culture.</title>
        <authorList>
            <person name="Rajewski A."/>
            <person name="Carter-House D."/>
            <person name="Stajich J."/>
            <person name="Litt A."/>
        </authorList>
    </citation>
    <scope>NUCLEOTIDE SEQUENCE [LARGE SCALE GENOMIC DNA]</scope>
    <source>
        <strain evidence="1">AR-01</strain>
    </source>
</reference>
<keyword evidence="2" id="KW-1185">Reference proteome</keyword>
<evidence type="ECO:0000313" key="2">
    <source>
        <dbReference type="Proteomes" id="UP000823775"/>
    </source>
</evidence>